<dbReference type="GeneID" id="27900152"/>
<dbReference type="PANTHER" id="PTHR12905">
    <property type="entry name" value="METALLOPHOSPHOESTERASE"/>
    <property type="match status" value="1"/>
</dbReference>
<name>M3D1J0_SPHMS</name>
<dbReference type="OMA" id="PHHDAWS"/>
<dbReference type="GO" id="GO:0016787">
    <property type="term" value="F:hydrolase activity"/>
    <property type="evidence" value="ECO:0007669"/>
    <property type="project" value="InterPro"/>
</dbReference>
<dbReference type="InterPro" id="IPR029052">
    <property type="entry name" value="Metallo-depent_PP-like"/>
</dbReference>
<proteinExistence type="predicted"/>
<dbReference type="HOGENOM" id="CLU_041441_3_0_1"/>
<feature type="region of interest" description="Disordered" evidence="1">
    <location>
        <begin position="176"/>
        <end position="198"/>
    </location>
</feature>
<dbReference type="InterPro" id="IPR004843">
    <property type="entry name" value="Calcineurin-like_PHP"/>
</dbReference>
<dbReference type="RefSeq" id="XP_016759484.1">
    <property type="nucleotide sequence ID" value="XM_016903015.1"/>
</dbReference>
<dbReference type="Proteomes" id="UP000016931">
    <property type="component" value="Unassembled WGS sequence"/>
</dbReference>
<dbReference type="Pfam" id="PF00149">
    <property type="entry name" value="Metallophos"/>
    <property type="match status" value="1"/>
</dbReference>
<evidence type="ECO:0000313" key="4">
    <source>
        <dbReference type="Proteomes" id="UP000016931"/>
    </source>
</evidence>
<sequence length="384" mass="43279">MFGWFVHAPPLLVTFRQVPSLYLQLLSPLKLLARILDLLFSSIRSLNAIRNNNKKNNNIENQNQKKKKKKNLTIIAISDTHTLIPPSPLPFGDILIHAGDLSNAGTPKEIQSQINWLHAQPHTYKIVIAGNHDSHLDPRSRGTLALADRNEDVNWRSVIYLQDSFVILKFPCGGDSSTTSSSSTTTEKQEEQQQKDTTTTTIKIYGSPFIPHVGGPAHAFQHPRSQDHWTGKVPGDTEILISHCPPKCHLDLPGVEAMGDEFLLHEVRRTKPLVHIFGHIHAGRSDVFGKVRGGKEVVRWDRAERHLVEVLRRESAVTWKGCVLSMANLVLWYHFVAFVYYSVKEGLCEWLMGHEEPPKTTMVNAAMMYEDEGRLGNAPQVIHI</sequence>
<dbReference type="CDD" id="cd07379">
    <property type="entry name" value="MPP_239FB"/>
    <property type="match status" value="1"/>
</dbReference>
<dbReference type="SUPFAM" id="SSF56300">
    <property type="entry name" value="Metallo-dependent phosphatases"/>
    <property type="match status" value="1"/>
</dbReference>
<organism evidence="3 4">
    <name type="scientific">Sphaerulina musiva (strain SO2202)</name>
    <name type="common">Poplar stem canker fungus</name>
    <name type="synonym">Septoria musiva</name>
    <dbReference type="NCBI Taxonomy" id="692275"/>
    <lineage>
        <taxon>Eukaryota</taxon>
        <taxon>Fungi</taxon>
        <taxon>Dikarya</taxon>
        <taxon>Ascomycota</taxon>
        <taxon>Pezizomycotina</taxon>
        <taxon>Dothideomycetes</taxon>
        <taxon>Dothideomycetidae</taxon>
        <taxon>Mycosphaerellales</taxon>
        <taxon>Mycosphaerellaceae</taxon>
        <taxon>Sphaerulina</taxon>
    </lineage>
</organism>
<feature type="compositionally biased region" description="Low complexity" evidence="1">
    <location>
        <begin position="176"/>
        <end position="186"/>
    </location>
</feature>
<dbReference type="Gene3D" id="3.60.21.10">
    <property type="match status" value="1"/>
</dbReference>
<dbReference type="eggNOG" id="KOG3947">
    <property type="taxonomic scope" value="Eukaryota"/>
</dbReference>
<gene>
    <name evidence="3" type="ORF">SEPMUDRAFT_142818</name>
</gene>
<keyword evidence="4" id="KW-1185">Reference proteome</keyword>
<dbReference type="InterPro" id="IPR051693">
    <property type="entry name" value="UPF0046_metallophosphoest"/>
</dbReference>
<evidence type="ECO:0000256" key="1">
    <source>
        <dbReference type="SAM" id="MobiDB-lite"/>
    </source>
</evidence>
<accession>M3D1J0</accession>
<dbReference type="EMBL" id="KB456266">
    <property type="protein sequence ID" value="EMF11363.1"/>
    <property type="molecule type" value="Genomic_DNA"/>
</dbReference>
<feature type="domain" description="Calcineurin-like phosphoesterase" evidence="2">
    <location>
        <begin position="92"/>
        <end position="282"/>
    </location>
</feature>
<protein>
    <recommendedName>
        <fullName evidence="2">Calcineurin-like phosphoesterase domain-containing protein</fullName>
    </recommendedName>
</protein>
<dbReference type="PANTHER" id="PTHR12905:SF18">
    <property type="entry name" value="ESTER HYDROLASE, PUTATIVE (AFU_ORTHOLOGUE AFUA_4G03130)-RELATED"/>
    <property type="match status" value="1"/>
</dbReference>
<dbReference type="OrthoDB" id="630188at2759"/>
<reference evidence="3 4" key="1">
    <citation type="journal article" date="2012" name="PLoS Pathog.">
        <title>Diverse lifestyles and strategies of plant pathogenesis encoded in the genomes of eighteen Dothideomycetes fungi.</title>
        <authorList>
            <person name="Ohm R.A."/>
            <person name="Feau N."/>
            <person name="Henrissat B."/>
            <person name="Schoch C.L."/>
            <person name="Horwitz B.A."/>
            <person name="Barry K.W."/>
            <person name="Condon B.J."/>
            <person name="Copeland A.C."/>
            <person name="Dhillon B."/>
            <person name="Glaser F."/>
            <person name="Hesse C.N."/>
            <person name="Kosti I."/>
            <person name="LaButti K."/>
            <person name="Lindquist E.A."/>
            <person name="Lucas S."/>
            <person name="Salamov A.A."/>
            <person name="Bradshaw R.E."/>
            <person name="Ciuffetti L."/>
            <person name="Hamelin R.C."/>
            <person name="Kema G.H.J."/>
            <person name="Lawrence C."/>
            <person name="Scott J.A."/>
            <person name="Spatafora J.W."/>
            <person name="Turgeon B.G."/>
            <person name="de Wit P.J.G.M."/>
            <person name="Zhong S."/>
            <person name="Goodwin S.B."/>
            <person name="Grigoriev I.V."/>
        </authorList>
    </citation>
    <scope>NUCLEOTIDE SEQUENCE [LARGE SCALE GENOMIC DNA]</scope>
    <source>
        <strain evidence="3 4">SO2202</strain>
    </source>
</reference>
<evidence type="ECO:0000313" key="3">
    <source>
        <dbReference type="EMBL" id="EMF11363.1"/>
    </source>
</evidence>
<evidence type="ECO:0000259" key="2">
    <source>
        <dbReference type="Pfam" id="PF00149"/>
    </source>
</evidence>
<dbReference type="AlphaFoldDB" id="M3D1J0"/>